<reference evidence="13 14" key="1">
    <citation type="submission" date="2024-01" db="EMBL/GenBank/DDBJ databases">
        <authorList>
            <person name="Botero Cardona J."/>
        </authorList>
    </citation>
    <scope>NUCLEOTIDE SEQUENCE [LARGE SCALE GENOMIC DNA]</scope>
    <source>
        <strain evidence="13 14">LMG 33000</strain>
    </source>
</reference>
<feature type="region of interest" description="Disordered" evidence="10">
    <location>
        <begin position="272"/>
        <end position="309"/>
    </location>
</feature>
<evidence type="ECO:0000313" key="13">
    <source>
        <dbReference type="EMBL" id="CAK8054652.1"/>
    </source>
</evidence>
<feature type="transmembrane region" description="Helical" evidence="11">
    <location>
        <begin position="129"/>
        <end position="152"/>
    </location>
</feature>
<accession>A0ABP0EQS0</accession>
<sequence length="309" mass="33803">MKSLKRLITTVVVVFDIILLTGGYSAHSRMYLWIGKPIADLIKGIADSIGGVNAVGWAVIIITAVVRLLILPLFVNQQRNTTINQLKMQVLKPEMEKIQEATRKAVTPEEKQAAATASMGLYRENKVSLTGGISMLTMAIQLPIFSGVYSAIMHAPSLKGASFMGFDLGAKQITFALIAFAIYLLQAWLSSRRMPAGPQQQSTKYMLLLSPVMILFFTMAVNGGVGLYFIVGGIFAVIQTLIMYFQYPRLQARVDDEFEVLKTAEELLEDNKANPAVAGMAGQQTAPRDVTPKSSNTGNRNAGKQNRKP</sequence>
<comment type="caution">
    <text evidence="13">The sequence shown here is derived from an EMBL/GenBank/DDBJ whole genome shotgun (WGS) entry which is preliminary data.</text>
</comment>
<evidence type="ECO:0000256" key="10">
    <source>
        <dbReference type="SAM" id="MobiDB-lite"/>
    </source>
</evidence>
<keyword evidence="7 11" id="KW-0472">Membrane</keyword>
<keyword evidence="3" id="KW-1003">Cell membrane</keyword>
<evidence type="ECO:0000256" key="5">
    <source>
        <dbReference type="ARBA" id="ARBA00022927"/>
    </source>
</evidence>
<evidence type="ECO:0000256" key="1">
    <source>
        <dbReference type="ARBA" id="ARBA00004651"/>
    </source>
</evidence>
<feature type="domain" description="Membrane insertase YidC/Oxa/ALB C-terminal" evidence="12">
    <location>
        <begin position="56"/>
        <end position="244"/>
    </location>
</feature>
<dbReference type="Pfam" id="PF02096">
    <property type="entry name" value="60KD_IMP"/>
    <property type="match status" value="1"/>
</dbReference>
<feature type="transmembrane region" description="Helical" evidence="11">
    <location>
        <begin position="7"/>
        <end position="26"/>
    </location>
</feature>
<dbReference type="CDD" id="cd20070">
    <property type="entry name" value="5TM_YidC_Alb3"/>
    <property type="match status" value="1"/>
</dbReference>
<evidence type="ECO:0000256" key="7">
    <source>
        <dbReference type="ARBA" id="ARBA00023136"/>
    </source>
</evidence>
<dbReference type="Proteomes" id="UP001314241">
    <property type="component" value="Unassembled WGS sequence"/>
</dbReference>
<dbReference type="EMBL" id="CAWVOH010000002">
    <property type="protein sequence ID" value="CAK8054652.1"/>
    <property type="molecule type" value="Genomic_DNA"/>
</dbReference>
<evidence type="ECO:0000256" key="3">
    <source>
        <dbReference type="ARBA" id="ARBA00022475"/>
    </source>
</evidence>
<dbReference type="InterPro" id="IPR047196">
    <property type="entry name" value="YidC_ALB_C"/>
</dbReference>
<feature type="compositionally biased region" description="Polar residues" evidence="10">
    <location>
        <begin position="282"/>
        <end position="309"/>
    </location>
</feature>
<dbReference type="RefSeq" id="WP_349642195.1">
    <property type="nucleotide sequence ID" value="NZ_CAWVOH010000002.1"/>
</dbReference>
<evidence type="ECO:0000256" key="11">
    <source>
        <dbReference type="SAM" id="Phobius"/>
    </source>
</evidence>
<keyword evidence="8" id="KW-0143">Chaperone</keyword>
<protein>
    <submittedName>
        <fullName evidence="13">Membrane protein insertase Oxa1/YidC/SpoIIIJ (YidC)</fullName>
    </submittedName>
</protein>
<keyword evidence="5" id="KW-0653">Protein transport</keyword>
<evidence type="ECO:0000256" key="4">
    <source>
        <dbReference type="ARBA" id="ARBA00022692"/>
    </source>
</evidence>
<dbReference type="PANTHER" id="PTHR12428:SF65">
    <property type="entry name" value="CYTOCHROME C OXIDASE ASSEMBLY PROTEIN COX18, MITOCHONDRIAL"/>
    <property type="match status" value="1"/>
</dbReference>
<keyword evidence="2" id="KW-0813">Transport</keyword>
<name>A0ABP0EQS0_9LACO</name>
<keyword evidence="6 11" id="KW-1133">Transmembrane helix</keyword>
<feature type="transmembrane region" description="Helical" evidence="11">
    <location>
        <begin position="227"/>
        <end position="245"/>
    </location>
</feature>
<dbReference type="PANTHER" id="PTHR12428">
    <property type="entry name" value="OXA1"/>
    <property type="match status" value="1"/>
</dbReference>
<feature type="transmembrane region" description="Helical" evidence="11">
    <location>
        <begin position="172"/>
        <end position="191"/>
    </location>
</feature>
<proteinExistence type="inferred from homology"/>
<comment type="similarity">
    <text evidence="9">Belongs to the OXA1/ALB3/YidC family.</text>
</comment>
<comment type="subcellular location">
    <subcellularLocation>
        <location evidence="1">Cell membrane</location>
        <topology evidence="1">Multi-pass membrane protein</topology>
    </subcellularLocation>
    <subcellularLocation>
        <location evidence="9">Membrane</location>
        <topology evidence="9">Multi-pass membrane protein</topology>
    </subcellularLocation>
</comment>
<dbReference type="NCBIfam" id="TIGR03592">
    <property type="entry name" value="yidC_oxa1_cterm"/>
    <property type="match status" value="1"/>
</dbReference>
<evidence type="ECO:0000256" key="9">
    <source>
        <dbReference type="RuleBase" id="RU003945"/>
    </source>
</evidence>
<evidence type="ECO:0000256" key="2">
    <source>
        <dbReference type="ARBA" id="ARBA00022448"/>
    </source>
</evidence>
<feature type="transmembrane region" description="Helical" evidence="11">
    <location>
        <begin position="54"/>
        <end position="75"/>
    </location>
</feature>
<evidence type="ECO:0000259" key="12">
    <source>
        <dbReference type="Pfam" id="PF02096"/>
    </source>
</evidence>
<keyword evidence="14" id="KW-1185">Reference proteome</keyword>
<dbReference type="InterPro" id="IPR028055">
    <property type="entry name" value="YidC/Oxa/ALB_C"/>
</dbReference>
<gene>
    <name evidence="13" type="ORF">R54876_GBNLAHCA_01226</name>
</gene>
<evidence type="ECO:0000256" key="8">
    <source>
        <dbReference type="ARBA" id="ARBA00023186"/>
    </source>
</evidence>
<keyword evidence="4 9" id="KW-0812">Transmembrane</keyword>
<dbReference type="InterPro" id="IPR001708">
    <property type="entry name" value="YidC/ALB3/OXA1/COX18"/>
</dbReference>
<feature type="transmembrane region" description="Helical" evidence="11">
    <location>
        <begin position="203"/>
        <end position="221"/>
    </location>
</feature>
<organism evidence="13 14">
    <name type="scientific">Eupransor demetentiae</name>
    <dbReference type="NCBI Taxonomy" id="3109584"/>
    <lineage>
        <taxon>Bacteria</taxon>
        <taxon>Bacillati</taxon>
        <taxon>Bacillota</taxon>
        <taxon>Bacilli</taxon>
        <taxon>Lactobacillales</taxon>
        <taxon>Lactobacillaceae</taxon>
        <taxon>Eupransor</taxon>
    </lineage>
</organism>
<evidence type="ECO:0000313" key="14">
    <source>
        <dbReference type="Proteomes" id="UP001314241"/>
    </source>
</evidence>
<evidence type="ECO:0000256" key="6">
    <source>
        <dbReference type="ARBA" id="ARBA00022989"/>
    </source>
</evidence>